<dbReference type="PANTHER" id="PTHR42913:SF3">
    <property type="entry name" value="64 KDA MITOCHONDRIAL NADH DEHYDROGENASE (EUROFUNG)"/>
    <property type="match status" value="1"/>
</dbReference>
<evidence type="ECO:0000256" key="5">
    <source>
        <dbReference type="ARBA" id="ARBA00023002"/>
    </source>
</evidence>
<dbReference type="PANTHER" id="PTHR42913">
    <property type="entry name" value="APOPTOSIS-INDUCING FACTOR 1"/>
    <property type="match status" value="1"/>
</dbReference>
<dbReference type="RefSeq" id="WP_130337616.1">
    <property type="nucleotide sequence ID" value="NZ_SHLD01000001.1"/>
</dbReference>
<dbReference type="PRINTS" id="PR00368">
    <property type="entry name" value="FADPNR"/>
</dbReference>
<name>A0A4Q8BH08_9ACTN</name>
<reference evidence="7 8" key="1">
    <citation type="submission" date="2019-02" db="EMBL/GenBank/DDBJ databases">
        <title>Sequencing the genomes of 1000 actinobacteria strains.</title>
        <authorList>
            <person name="Klenk H.-P."/>
        </authorList>
    </citation>
    <scope>NUCLEOTIDE SEQUENCE [LARGE SCALE GENOMIC DNA]</scope>
    <source>
        <strain evidence="7 8">DSM 45612</strain>
    </source>
</reference>
<dbReference type="InterPro" id="IPR036188">
    <property type="entry name" value="FAD/NAD-bd_sf"/>
</dbReference>
<evidence type="ECO:0000313" key="8">
    <source>
        <dbReference type="Proteomes" id="UP000294114"/>
    </source>
</evidence>
<dbReference type="Gene3D" id="3.50.50.100">
    <property type="match status" value="1"/>
</dbReference>
<evidence type="ECO:0000256" key="1">
    <source>
        <dbReference type="ARBA" id="ARBA00001974"/>
    </source>
</evidence>
<dbReference type="OrthoDB" id="9784880at2"/>
<dbReference type="PRINTS" id="PR00411">
    <property type="entry name" value="PNDRDTASEI"/>
</dbReference>
<keyword evidence="8" id="KW-1185">Reference proteome</keyword>
<organism evidence="7 8">
    <name type="scientific">Micromonospora kangleipakensis</name>
    <dbReference type="NCBI Taxonomy" id="1077942"/>
    <lineage>
        <taxon>Bacteria</taxon>
        <taxon>Bacillati</taxon>
        <taxon>Actinomycetota</taxon>
        <taxon>Actinomycetes</taxon>
        <taxon>Micromonosporales</taxon>
        <taxon>Micromonosporaceae</taxon>
        <taxon>Micromonospora</taxon>
    </lineage>
</organism>
<dbReference type="GO" id="GO:0019646">
    <property type="term" value="P:aerobic electron transport chain"/>
    <property type="evidence" value="ECO:0007669"/>
    <property type="project" value="TreeGrafter"/>
</dbReference>
<sequence length="398" mass="41917">MQHRIIVLGAGYTGAIAAGRLAKRLRREDVAVTLVNAEPDFVERVRMHQLAVGQDLKPRPFSEMFAGTGVELKLAKVTGVDVDRKTVAVIDANGAEELEYDTLVYALGSGWNAQGVPGTAEHAHEIASRPGALRLRERLARLEAGHTVTVVGGGLTGLEAATEIAEARPDLDVALAARGGLGDWLSPKGRGHLRKVFDKLSITVHEHAAVTGVEADRVTTADGKAIPAAVTVWTTGFAVHPIAKATALEVTGAGQIVVDGTMRSVSHPDVYAVGDAAYAMGPGNKPLRMSCASGTPVAWQAADAIAARLTGGKLPNMPIRYFNQCISLGRKEGVIQYVTADDRTVRAALTGRLAAVYKELVCKGAAWGVANPTLGMPTRRRRVARERATAGSAVKALP</sequence>
<dbReference type="Proteomes" id="UP000294114">
    <property type="component" value="Unassembled WGS sequence"/>
</dbReference>
<accession>A0A4Q8BH08</accession>
<gene>
    <name evidence="7" type="ORF">EV384_5432</name>
</gene>
<evidence type="ECO:0000313" key="7">
    <source>
        <dbReference type="EMBL" id="RZU76751.1"/>
    </source>
</evidence>
<dbReference type="AlphaFoldDB" id="A0A4Q8BH08"/>
<evidence type="ECO:0000256" key="3">
    <source>
        <dbReference type="ARBA" id="ARBA00022630"/>
    </source>
</evidence>
<comment type="cofactor">
    <cofactor evidence="1">
        <name>FAD</name>
        <dbReference type="ChEBI" id="CHEBI:57692"/>
    </cofactor>
</comment>
<dbReference type="SUPFAM" id="SSF51905">
    <property type="entry name" value="FAD/NAD(P)-binding domain"/>
    <property type="match status" value="1"/>
</dbReference>
<comment type="caution">
    <text evidence="7">The sequence shown here is derived from an EMBL/GenBank/DDBJ whole genome shotgun (WGS) entry which is preliminary data.</text>
</comment>
<dbReference type="Pfam" id="PF07992">
    <property type="entry name" value="Pyr_redox_2"/>
    <property type="match status" value="1"/>
</dbReference>
<keyword evidence="3" id="KW-0285">Flavoprotein</keyword>
<protein>
    <submittedName>
        <fullName evidence="7">NADH dehydrogenase FAD-containing subunit</fullName>
    </submittedName>
</protein>
<dbReference type="GO" id="GO:0003955">
    <property type="term" value="F:NAD(P)H dehydrogenase (quinone) activity"/>
    <property type="evidence" value="ECO:0007669"/>
    <property type="project" value="TreeGrafter"/>
</dbReference>
<dbReference type="InterPro" id="IPR051169">
    <property type="entry name" value="NADH-Q_oxidoreductase"/>
</dbReference>
<dbReference type="InterPro" id="IPR023753">
    <property type="entry name" value="FAD/NAD-binding_dom"/>
</dbReference>
<evidence type="ECO:0000259" key="6">
    <source>
        <dbReference type="Pfam" id="PF07992"/>
    </source>
</evidence>
<evidence type="ECO:0000256" key="4">
    <source>
        <dbReference type="ARBA" id="ARBA00022827"/>
    </source>
</evidence>
<keyword evidence="5" id="KW-0560">Oxidoreductase</keyword>
<proteinExistence type="inferred from homology"/>
<dbReference type="EMBL" id="SHLD01000001">
    <property type="protein sequence ID" value="RZU76751.1"/>
    <property type="molecule type" value="Genomic_DNA"/>
</dbReference>
<comment type="similarity">
    <text evidence="2">Belongs to the NADH dehydrogenase family.</text>
</comment>
<evidence type="ECO:0000256" key="2">
    <source>
        <dbReference type="ARBA" id="ARBA00005272"/>
    </source>
</evidence>
<feature type="domain" description="FAD/NAD(P)-binding" evidence="6">
    <location>
        <begin position="4"/>
        <end position="289"/>
    </location>
</feature>
<keyword evidence="4" id="KW-0274">FAD</keyword>